<organism evidence="1 2">
    <name type="scientific">Brachionus plicatilis</name>
    <name type="common">Marine rotifer</name>
    <name type="synonym">Brachionus muelleri</name>
    <dbReference type="NCBI Taxonomy" id="10195"/>
    <lineage>
        <taxon>Eukaryota</taxon>
        <taxon>Metazoa</taxon>
        <taxon>Spiralia</taxon>
        <taxon>Gnathifera</taxon>
        <taxon>Rotifera</taxon>
        <taxon>Eurotatoria</taxon>
        <taxon>Monogononta</taxon>
        <taxon>Pseudotrocha</taxon>
        <taxon>Ploima</taxon>
        <taxon>Brachionidae</taxon>
        <taxon>Brachionus</taxon>
    </lineage>
</organism>
<reference evidence="1 2" key="1">
    <citation type="journal article" date="2018" name="Sci. Rep.">
        <title>Genomic signatures of local adaptation to the degree of environmental predictability in rotifers.</title>
        <authorList>
            <person name="Franch-Gras L."/>
            <person name="Hahn C."/>
            <person name="Garcia-Roger E.M."/>
            <person name="Carmona M.J."/>
            <person name="Serra M."/>
            <person name="Gomez A."/>
        </authorList>
    </citation>
    <scope>NUCLEOTIDE SEQUENCE [LARGE SCALE GENOMIC DNA]</scope>
    <source>
        <strain evidence="1">HYR1</strain>
    </source>
</reference>
<dbReference type="Proteomes" id="UP000276133">
    <property type="component" value="Unassembled WGS sequence"/>
</dbReference>
<comment type="caution">
    <text evidence="1">The sequence shown here is derived from an EMBL/GenBank/DDBJ whole genome shotgun (WGS) entry which is preliminary data.</text>
</comment>
<sequence length="212" mass="23338">MVLRKFSKFGGHYFSRTDKNLEGKIDHEKICNLINCSFDGFIKKNPLRDDKPARMISSTSNKLLAIMVADFQVNTDQFFSSHMSIITCSYTSSAWPKFSGNKSSTELTATPPHASVSRSMFLLLARRRAIIPSAASKSSETGSMPFWLMSTKLLLVPSHTFFFSSMIFFTFSSVKARSAATNLSLSSALLEMLAVKMNASLAALGMSGCLDP</sequence>
<keyword evidence="2" id="KW-1185">Reference proteome</keyword>
<dbReference type="EMBL" id="REGN01007863">
    <property type="protein sequence ID" value="RNA05078.1"/>
    <property type="molecule type" value="Genomic_DNA"/>
</dbReference>
<dbReference type="AlphaFoldDB" id="A0A3M7Q2A6"/>
<gene>
    <name evidence="1" type="ORF">BpHYR1_051544</name>
</gene>
<evidence type="ECO:0000313" key="1">
    <source>
        <dbReference type="EMBL" id="RNA05078.1"/>
    </source>
</evidence>
<name>A0A3M7Q2A6_BRAPC</name>
<protein>
    <submittedName>
        <fullName evidence="1">Uncharacterized protein</fullName>
    </submittedName>
</protein>
<evidence type="ECO:0000313" key="2">
    <source>
        <dbReference type="Proteomes" id="UP000276133"/>
    </source>
</evidence>
<accession>A0A3M7Q2A6</accession>
<proteinExistence type="predicted"/>